<keyword evidence="3" id="KW-1185">Reference proteome</keyword>
<accession>A0ABY4TGI9</accession>
<feature type="compositionally biased region" description="Basic and acidic residues" evidence="1">
    <location>
        <begin position="197"/>
        <end position="208"/>
    </location>
</feature>
<proteinExistence type="predicted"/>
<feature type="compositionally biased region" description="Low complexity" evidence="1">
    <location>
        <begin position="187"/>
        <end position="196"/>
    </location>
</feature>
<evidence type="ECO:0000256" key="1">
    <source>
        <dbReference type="SAM" id="MobiDB-lite"/>
    </source>
</evidence>
<gene>
    <name evidence="2" type="ORF">MW084_16940</name>
</gene>
<reference evidence="2" key="1">
    <citation type="submission" date="2022-04" db="EMBL/GenBank/DDBJ databases">
        <title>Systematic whole-genome sequencing reveals an unexpected diversity among actinomycetoma pathogens and provides insights into their antibacterial susceptibilities.</title>
        <authorList>
            <person name="Watson A.K."/>
            <person name="Kepplinger B."/>
            <person name="Bakhiet S.M."/>
            <person name="Mhmoud N.A."/>
            <person name="Chapman J."/>
            <person name="Allenby N."/>
            <person name="Mickiewicz K."/>
            <person name="Goodfellow M."/>
            <person name="Fahal A.H."/>
            <person name="Errington J."/>
        </authorList>
    </citation>
    <scope>NUCLEOTIDE SEQUENCE</scope>
    <source>
        <strain evidence="2">SD 504</strain>
    </source>
</reference>
<dbReference type="EMBL" id="CP095474">
    <property type="protein sequence ID" value="URN17330.1"/>
    <property type="molecule type" value="Genomic_DNA"/>
</dbReference>
<dbReference type="SUPFAM" id="SSF55961">
    <property type="entry name" value="Bet v1-like"/>
    <property type="match status" value="1"/>
</dbReference>
<sequence>MAVCNVHERLLAADESEVGALIDTLASGERDLLWPGRDWSPMRFDRPLGPGAAGGHGLVGYTVSGYLPGRWVRFEFTRPRGFHGFHELAVLPAGPGRTRIHHALAMSTSGLARLTWPLAFRPLHDALLEEALDRAERACTGTVARPARRSPYVRLLRALVFRAARGRRRSANRSPAGRDTPHPNTPHPNTQAPAGDGPRRDRGAAGNP</sequence>
<dbReference type="RefSeq" id="WP_010472018.1">
    <property type="nucleotide sequence ID" value="NZ_CP095474.1"/>
</dbReference>
<dbReference type="Proteomes" id="UP001056383">
    <property type="component" value="Chromosome"/>
</dbReference>
<protein>
    <submittedName>
        <fullName evidence="2">SRPBCC family protein</fullName>
    </submittedName>
</protein>
<organism evidence="2 3">
    <name type="scientific">Streptomyces sudanensis</name>
    <dbReference type="NCBI Taxonomy" id="436397"/>
    <lineage>
        <taxon>Bacteria</taxon>
        <taxon>Bacillati</taxon>
        <taxon>Actinomycetota</taxon>
        <taxon>Actinomycetes</taxon>
        <taxon>Kitasatosporales</taxon>
        <taxon>Streptomycetaceae</taxon>
        <taxon>Streptomyces</taxon>
    </lineage>
</organism>
<evidence type="ECO:0000313" key="3">
    <source>
        <dbReference type="Proteomes" id="UP001056383"/>
    </source>
</evidence>
<feature type="region of interest" description="Disordered" evidence="1">
    <location>
        <begin position="166"/>
        <end position="208"/>
    </location>
</feature>
<name>A0ABY4TGI9_9ACTN</name>
<evidence type="ECO:0000313" key="2">
    <source>
        <dbReference type="EMBL" id="URN17330.1"/>
    </source>
</evidence>